<accession>A0ABX1SCW6</accession>
<dbReference type="InterPro" id="IPR023214">
    <property type="entry name" value="HAD_sf"/>
</dbReference>
<dbReference type="EMBL" id="JAAXLA010000026">
    <property type="protein sequence ID" value="NMH98729.1"/>
    <property type="molecule type" value="Genomic_DNA"/>
</dbReference>
<organism evidence="1 2">
    <name type="scientific">Pseudonocardia acidicola</name>
    <dbReference type="NCBI Taxonomy" id="2724939"/>
    <lineage>
        <taxon>Bacteria</taxon>
        <taxon>Bacillati</taxon>
        <taxon>Actinomycetota</taxon>
        <taxon>Actinomycetes</taxon>
        <taxon>Pseudonocardiales</taxon>
        <taxon>Pseudonocardiaceae</taxon>
        <taxon>Pseudonocardia</taxon>
    </lineage>
</organism>
<dbReference type="GO" id="GO:0016787">
    <property type="term" value="F:hydrolase activity"/>
    <property type="evidence" value="ECO:0007669"/>
    <property type="project" value="UniProtKB-KW"/>
</dbReference>
<gene>
    <name evidence="1" type="ORF">HF526_15645</name>
</gene>
<dbReference type="InterPro" id="IPR036412">
    <property type="entry name" value="HAD-like_sf"/>
</dbReference>
<comment type="caution">
    <text evidence="1">The sequence shown here is derived from an EMBL/GenBank/DDBJ whole genome shotgun (WGS) entry which is preliminary data.</text>
</comment>
<keyword evidence="2" id="KW-1185">Reference proteome</keyword>
<dbReference type="Proteomes" id="UP000820669">
    <property type="component" value="Unassembled WGS sequence"/>
</dbReference>
<protein>
    <submittedName>
        <fullName evidence="1">HAD hydrolase family protein</fullName>
    </submittedName>
</protein>
<dbReference type="RefSeq" id="WP_169382172.1">
    <property type="nucleotide sequence ID" value="NZ_JAAXLA010000026.1"/>
</dbReference>
<proteinExistence type="predicted"/>
<dbReference type="Pfam" id="PF12710">
    <property type="entry name" value="HAD"/>
    <property type="match status" value="1"/>
</dbReference>
<reference evidence="1 2" key="1">
    <citation type="submission" date="2020-04" db="EMBL/GenBank/DDBJ databases">
        <authorList>
            <person name="Klaysubun C."/>
            <person name="Duangmal K."/>
            <person name="Lipun K."/>
        </authorList>
    </citation>
    <scope>NUCLEOTIDE SEQUENCE [LARGE SCALE GENOMIC DNA]</scope>
    <source>
        <strain evidence="1 2">K10HN5</strain>
    </source>
</reference>
<evidence type="ECO:0000313" key="1">
    <source>
        <dbReference type="EMBL" id="NMH98729.1"/>
    </source>
</evidence>
<sequence length="217" mass="23406">MTALHLFDMDGTLLRGSSASLELGRRIGRLAEIEGFEVASATGLMDNLGFARACHPIWQTITESDIDAAFHGAPWMEGVAQVWADIAARGEYSAVISMSPLFFVRRLLGWGVGTAHATDITVGGPLDPALVLTTQSKVTIAHELLARYELSPDDCVAYGDSRSDTALFRALRHTVAVNGDAEIRALARVTYEGTDLRAAYRRARTLLAARTSDEEAG</sequence>
<keyword evidence="1" id="KW-0378">Hydrolase</keyword>
<dbReference type="Gene3D" id="3.40.50.1000">
    <property type="entry name" value="HAD superfamily/HAD-like"/>
    <property type="match status" value="1"/>
</dbReference>
<name>A0ABX1SCW6_9PSEU</name>
<evidence type="ECO:0000313" key="2">
    <source>
        <dbReference type="Proteomes" id="UP000820669"/>
    </source>
</evidence>
<dbReference type="SUPFAM" id="SSF56784">
    <property type="entry name" value="HAD-like"/>
    <property type="match status" value="1"/>
</dbReference>